<evidence type="ECO:0000313" key="11">
    <source>
        <dbReference type="EMBL" id="TVU23633.1"/>
    </source>
</evidence>
<evidence type="ECO:0000256" key="1">
    <source>
        <dbReference type="ARBA" id="ARBA00012513"/>
    </source>
</evidence>
<dbReference type="Proteomes" id="UP000324897">
    <property type="component" value="Chromosome 2"/>
</dbReference>
<keyword evidence="3" id="KW-0808">Transferase</keyword>
<evidence type="ECO:0000256" key="4">
    <source>
        <dbReference type="ARBA" id="ARBA00022741"/>
    </source>
</evidence>
<dbReference type="InterPro" id="IPR045766">
    <property type="entry name" value="MCAfunc"/>
</dbReference>
<organism evidence="11 12">
    <name type="scientific">Eragrostis curvula</name>
    <name type="common">weeping love grass</name>
    <dbReference type="NCBI Taxonomy" id="38414"/>
    <lineage>
        <taxon>Eukaryota</taxon>
        <taxon>Viridiplantae</taxon>
        <taxon>Streptophyta</taxon>
        <taxon>Embryophyta</taxon>
        <taxon>Tracheophyta</taxon>
        <taxon>Spermatophyta</taxon>
        <taxon>Magnoliopsida</taxon>
        <taxon>Liliopsida</taxon>
        <taxon>Poales</taxon>
        <taxon>Poaceae</taxon>
        <taxon>PACMAD clade</taxon>
        <taxon>Chloridoideae</taxon>
        <taxon>Eragrostideae</taxon>
        <taxon>Eragrostidinae</taxon>
        <taxon>Eragrostis</taxon>
    </lineage>
</organism>
<accession>A0A5J9UIP2</accession>
<dbReference type="GO" id="GO:0004674">
    <property type="term" value="F:protein serine/threonine kinase activity"/>
    <property type="evidence" value="ECO:0007669"/>
    <property type="project" value="UniProtKB-KW"/>
</dbReference>
<evidence type="ECO:0000256" key="8">
    <source>
        <dbReference type="ARBA" id="ARBA00048679"/>
    </source>
</evidence>
<evidence type="ECO:0000256" key="9">
    <source>
        <dbReference type="SAM" id="MobiDB-lite"/>
    </source>
</evidence>
<dbReference type="GO" id="GO:0007166">
    <property type="term" value="P:cell surface receptor signaling pathway"/>
    <property type="evidence" value="ECO:0007669"/>
    <property type="project" value="InterPro"/>
</dbReference>
<feature type="domain" description="Protein kinase" evidence="10">
    <location>
        <begin position="135"/>
        <end position="329"/>
    </location>
</feature>
<dbReference type="Gene3D" id="1.10.510.10">
    <property type="entry name" value="Transferase(Phosphotransferase) domain 1"/>
    <property type="match status" value="1"/>
</dbReference>
<keyword evidence="12" id="KW-1185">Reference proteome</keyword>
<comment type="caution">
    <text evidence="11">The sequence shown here is derived from an EMBL/GenBank/DDBJ whole genome shotgun (WGS) entry which is preliminary data.</text>
</comment>
<dbReference type="PANTHER" id="PTHR27006:SF586">
    <property type="entry name" value="CYSTEINE-RICH RECEPTOR-LIKE PROTEIN KINASE 10"/>
    <property type="match status" value="1"/>
</dbReference>
<evidence type="ECO:0000256" key="2">
    <source>
        <dbReference type="ARBA" id="ARBA00022527"/>
    </source>
</evidence>
<comment type="catalytic activity">
    <reaction evidence="8">
        <text>L-seryl-[protein] + ATP = O-phospho-L-seryl-[protein] + ADP + H(+)</text>
        <dbReference type="Rhea" id="RHEA:17989"/>
        <dbReference type="Rhea" id="RHEA-COMP:9863"/>
        <dbReference type="Rhea" id="RHEA-COMP:11604"/>
        <dbReference type="ChEBI" id="CHEBI:15378"/>
        <dbReference type="ChEBI" id="CHEBI:29999"/>
        <dbReference type="ChEBI" id="CHEBI:30616"/>
        <dbReference type="ChEBI" id="CHEBI:83421"/>
        <dbReference type="ChEBI" id="CHEBI:456216"/>
        <dbReference type="EC" id="2.7.11.1"/>
    </reaction>
</comment>
<evidence type="ECO:0000256" key="6">
    <source>
        <dbReference type="ARBA" id="ARBA00022840"/>
    </source>
</evidence>
<evidence type="ECO:0000259" key="10">
    <source>
        <dbReference type="PROSITE" id="PS50011"/>
    </source>
</evidence>
<proteinExistence type="predicted"/>
<dbReference type="InterPro" id="IPR036537">
    <property type="entry name" value="Adaptor_Cbl_N_dom_sf"/>
</dbReference>
<dbReference type="EC" id="2.7.11.1" evidence="1"/>
<feature type="region of interest" description="Disordered" evidence="9">
    <location>
        <begin position="83"/>
        <end position="112"/>
    </location>
</feature>
<evidence type="ECO:0000256" key="7">
    <source>
        <dbReference type="ARBA" id="ARBA00047899"/>
    </source>
</evidence>
<dbReference type="Pfam" id="PF19584">
    <property type="entry name" value="MCAfunc"/>
    <property type="match status" value="1"/>
</dbReference>
<dbReference type="OrthoDB" id="630678at2759"/>
<keyword evidence="2" id="KW-0723">Serine/threonine-protein kinase</keyword>
<dbReference type="EMBL" id="RWGY01000013">
    <property type="protein sequence ID" value="TVU23633.1"/>
    <property type="molecule type" value="Genomic_DNA"/>
</dbReference>
<dbReference type="Gene3D" id="1.20.930.20">
    <property type="entry name" value="Adaptor protein Cbl, N-terminal domain"/>
    <property type="match status" value="1"/>
</dbReference>
<gene>
    <name evidence="11" type="ORF">EJB05_26009</name>
</gene>
<dbReference type="AlphaFoldDB" id="A0A5J9UIP2"/>
<keyword evidence="6" id="KW-0067">ATP-binding</keyword>
<comment type="catalytic activity">
    <reaction evidence="7">
        <text>L-threonyl-[protein] + ATP = O-phospho-L-threonyl-[protein] + ADP + H(+)</text>
        <dbReference type="Rhea" id="RHEA:46608"/>
        <dbReference type="Rhea" id="RHEA-COMP:11060"/>
        <dbReference type="Rhea" id="RHEA-COMP:11605"/>
        <dbReference type="ChEBI" id="CHEBI:15378"/>
        <dbReference type="ChEBI" id="CHEBI:30013"/>
        <dbReference type="ChEBI" id="CHEBI:30616"/>
        <dbReference type="ChEBI" id="CHEBI:61977"/>
        <dbReference type="ChEBI" id="CHEBI:456216"/>
        <dbReference type="EC" id="2.7.11.1"/>
    </reaction>
</comment>
<dbReference type="InterPro" id="IPR008271">
    <property type="entry name" value="Ser/Thr_kinase_AS"/>
</dbReference>
<name>A0A5J9UIP2_9POAL</name>
<dbReference type="PANTHER" id="PTHR27006">
    <property type="entry name" value="PROMASTIGOTE SURFACE ANTIGEN PROTEIN PSA"/>
    <property type="match status" value="1"/>
</dbReference>
<sequence length="329" mass="37924">MKCLEMRRPIDGLEETLRQAYMLVTSCQSSNVMYRFIMAGNQAQQFRDIRDRIDSFLRIYPIISHIDTRYFIRGLYSRTHPSGAEPEALEEMRESFTSHLDPDSRFKGTASDDNGIESVEARELTVPLAVQVMGMLSCLQRGGIDFGGFFKELKWRHQQLTPYVGSMVMWVQGVLPNGVDVAIKISRTNDKRHLVEFENEIQTIPRLQHANIIKLLGYCIKGDRRILVYEYMPNGSVWDRIHELKDDTLSWPMRFRIIEGIVQGAVYLHQHSRPRVIHRDLKASNIVLDRDMNPRITDFGLAVVLNSDEDEKDMPVAGTLHGSYGHQEE</sequence>
<evidence type="ECO:0000256" key="3">
    <source>
        <dbReference type="ARBA" id="ARBA00022679"/>
    </source>
</evidence>
<dbReference type="Pfam" id="PF00069">
    <property type="entry name" value="Pkinase"/>
    <property type="match status" value="1"/>
</dbReference>
<dbReference type="Gramene" id="TVU23633">
    <property type="protein sequence ID" value="TVU23633"/>
    <property type="gene ID" value="EJB05_26009"/>
</dbReference>
<reference evidence="11 12" key="1">
    <citation type="journal article" date="2019" name="Sci. Rep.">
        <title>A high-quality genome of Eragrostis curvula grass provides insights into Poaceae evolution and supports new strategies to enhance forage quality.</title>
        <authorList>
            <person name="Carballo J."/>
            <person name="Santos B.A.C.M."/>
            <person name="Zappacosta D."/>
            <person name="Garbus I."/>
            <person name="Selva J.P."/>
            <person name="Gallo C.A."/>
            <person name="Diaz A."/>
            <person name="Albertini E."/>
            <person name="Caccamo M."/>
            <person name="Echenique V."/>
        </authorList>
    </citation>
    <scope>NUCLEOTIDE SEQUENCE [LARGE SCALE GENOMIC DNA]</scope>
    <source>
        <strain evidence="12">cv. Victoria</strain>
        <tissue evidence="11">Leaf</tissue>
    </source>
</reference>
<dbReference type="SUPFAM" id="SSF56112">
    <property type="entry name" value="Protein kinase-like (PK-like)"/>
    <property type="match status" value="1"/>
</dbReference>
<evidence type="ECO:0000256" key="5">
    <source>
        <dbReference type="ARBA" id="ARBA00022777"/>
    </source>
</evidence>
<feature type="compositionally biased region" description="Basic and acidic residues" evidence="9">
    <location>
        <begin position="90"/>
        <end position="106"/>
    </location>
</feature>
<dbReference type="InterPro" id="IPR059179">
    <property type="entry name" value="MLKL-like_MCAfunc"/>
</dbReference>
<dbReference type="CDD" id="cd21037">
    <property type="entry name" value="MLKL_NTD"/>
    <property type="match status" value="1"/>
</dbReference>
<protein>
    <recommendedName>
        <fullName evidence="1">non-specific serine/threonine protein kinase</fullName>
        <ecNumber evidence="1">2.7.11.1</ecNumber>
    </recommendedName>
</protein>
<dbReference type="PROSITE" id="PS50011">
    <property type="entry name" value="PROTEIN_KINASE_DOM"/>
    <property type="match status" value="1"/>
</dbReference>
<keyword evidence="4" id="KW-0547">Nucleotide-binding</keyword>
<dbReference type="GO" id="GO:0005524">
    <property type="term" value="F:ATP binding"/>
    <property type="evidence" value="ECO:0007669"/>
    <property type="project" value="UniProtKB-KW"/>
</dbReference>
<evidence type="ECO:0000313" key="12">
    <source>
        <dbReference type="Proteomes" id="UP000324897"/>
    </source>
</evidence>
<dbReference type="SMART" id="SM00220">
    <property type="entry name" value="S_TKc"/>
    <property type="match status" value="1"/>
</dbReference>
<dbReference type="InterPro" id="IPR011009">
    <property type="entry name" value="Kinase-like_dom_sf"/>
</dbReference>
<dbReference type="PROSITE" id="PS00108">
    <property type="entry name" value="PROTEIN_KINASE_ST"/>
    <property type="match status" value="1"/>
</dbReference>
<keyword evidence="5" id="KW-0418">Kinase</keyword>
<dbReference type="FunFam" id="1.10.510.10:FF:001023">
    <property type="entry name" value="Os07g0541700 protein"/>
    <property type="match status" value="1"/>
</dbReference>
<dbReference type="InterPro" id="IPR000719">
    <property type="entry name" value="Prot_kinase_dom"/>
</dbReference>